<dbReference type="Proteomes" id="UP000838324">
    <property type="component" value="Unassembled WGS sequence"/>
</dbReference>
<keyword evidence="2" id="KW-1185">Reference proteome</keyword>
<evidence type="ECO:0000313" key="2">
    <source>
        <dbReference type="Proteomes" id="UP000838324"/>
    </source>
</evidence>
<gene>
    <name evidence="1" type="primary">ywnA</name>
    <name evidence="1" type="ORF">PAECIP111892_00253</name>
</gene>
<dbReference type="InterPro" id="IPR036388">
    <property type="entry name" value="WH-like_DNA-bd_sf"/>
</dbReference>
<protein>
    <submittedName>
        <fullName evidence="1">HTH-type transcriptional regulator YwnA</fullName>
    </submittedName>
</protein>
<reference evidence="1" key="1">
    <citation type="submission" date="2022-01" db="EMBL/GenBank/DDBJ databases">
        <authorList>
            <person name="Criscuolo A."/>
        </authorList>
    </citation>
    <scope>NUCLEOTIDE SEQUENCE</scope>
    <source>
        <strain evidence="1">CIP111892</strain>
    </source>
</reference>
<dbReference type="Pfam" id="PF02082">
    <property type="entry name" value="Rrf2"/>
    <property type="match status" value="1"/>
</dbReference>
<evidence type="ECO:0000313" key="1">
    <source>
        <dbReference type="EMBL" id="CAH1190577.1"/>
    </source>
</evidence>
<accession>A0ABM9BMG5</accession>
<dbReference type="RefSeq" id="WP_236328877.1">
    <property type="nucleotide sequence ID" value="NZ_CAKMMG010000001.1"/>
</dbReference>
<proteinExistence type="predicted"/>
<name>A0ABM9BMG5_9BACL</name>
<dbReference type="PANTHER" id="PTHR33221:SF15">
    <property type="entry name" value="HTH-TYPE TRANSCRIPTIONAL REGULATOR YWGB-RELATED"/>
    <property type="match status" value="1"/>
</dbReference>
<dbReference type="InterPro" id="IPR000944">
    <property type="entry name" value="Tscrpt_reg_Rrf2"/>
</dbReference>
<organism evidence="1 2">
    <name type="scientific">Paenibacillus auburnensis</name>
    <dbReference type="NCBI Taxonomy" id="2905649"/>
    <lineage>
        <taxon>Bacteria</taxon>
        <taxon>Bacillati</taxon>
        <taxon>Bacillota</taxon>
        <taxon>Bacilli</taxon>
        <taxon>Bacillales</taxon>
        <taxon>Paenibacillaceae</taxon>
        <taxon>Paenibacillus</taxon>
    </lineage>
</organism>
<dbReference type="Gene3D" id="1.10.10.10">
    <property type="entry name" value="Winged helix-like DNA-binding domain superfamily/Winged helix DNA-binding domain"/>
    <property type="match status" value="1"/>
</dbReference>
<comment type="caution">
    <text evidence="1">The sequence shown here is derived from an EMBL/GenBank/DDBJ whole genome shotgun (WGS) entry which is preliminary data.</text>
</comment>
<dbReference type="PANTHER" id="PTHR33221">
    <property type="entry name" value="WINGED HELIX-TURN-HELIX TRANSCRIPTIONAL REGULATOR, RRF2 FAMILY"/>
    <property type="match status" value="1"/>
</dbReference>
<dbReference type="InterPro" id="IPR036390">
    <property type="entry name" value="WH_DNA-bd_sf"/>
</dbReference>
<dbReference type="EMBL" id="CAKMMG010000001">
    <property type="protein sequence ID" value="CAH1190577.1"/>
    <property type="molecule type" value="Genomic_DNA"/>
</dbReference>
<dbReference type="PROSITE" id="PS51197">
    <property type="entry name" value="HTH_RRF2_2"/>
    <property type="match status" value="1"/>
</dbReference>
<sequence length="144" mass="15419">MNISTRFAVAIHIVTLIDSNKEGKSTSEWIAGSVNTNPVVIRRLTGMLHKAGLVDVRPGVAGAKLTRSAAEITLLQIYKAVNAVEDDSLFAVHDHPNPECPVGKNIAGAIVPVFSLAQKAMENVLQEVTLDQIVNQIPVSQVSK</sequence>
<dbReference type="SUPFAM" id="SSF46785">
    <property type="entry name" value="Winged helix' DNA-binding domain"/>
    <property type="match status" value="1"/>
</dbReference>